<sequence length="150" mass="17070">MEKNISTHTKGISQADMEKWIEAVVQGTVDGKQVDEKTAKQLDRIGSRSVSLEEATRIAKVLNAVTAQEVTGDFNDAFNAIDLMMIIMEDELGVTQEKVGKAKDKLNEKREAYLKEKQEELRQKQQEEEQKETESDSNEKVIQLKKNDEQ</sequence>
<organism evidence="2 3">
    <name type="scientific">Staphylococcus phage Team1</name>
    <dbReference type="NCBI Taxonomy" id="1262512"/>
    <lineage>
        <taxon>Viruses</taxon>
        <taxon>Duplodnaviria</taxon>
        <taxon>Heunggongvirae</taxon>
        <taxon>Uroviricota</taxon>
        <taxon>Caudoviricetes</taxon>
        <taxon>Herelleviridae</taxon>
        <taxon>Twortvirinae</taxon>
        <taxon>Kayvirus</taxon>
        <taxon>Kayvirus G1</taxon>
    </lineage>
</organism>
<reference evidence="2 3" key="1">
    <citation type="journal article" date="2014" name="PLoS ONE">
        <title>Improving the Safety of Staphylococcus aureus Polyvalent Phages by Their Production on a Staphylococcus xylosus Strain.</title>
        <authorList>
            <person name="El Haddad L."/>
            <person name="Ben Abdallah N."/>
            <person name="Plante P.L."/>
            <person name="Dumaresq J."/>
            <person name="Katsarava R."/>
            <person name="Labrie S."/>
            <person name="Corbeil J."/>
            <person name="St-Gelais D."/>
            <person name="Moineau S."/>
        </authorList>
    </citation>
    <scope>NUCLEOTIDE SEQUENCE [LARGE SCALE GENOMIC DNA]</scope>
</reference>
<dbReference type="Proteomes" id="UP000028568">
    <property type="component" value="Segment"/>
</dbReference>
<feature type="region of interest" description="Disordered" evidence="1">
    <location>
        <begin position="116"/>
        <end position="150"/>
    </location>
</feature>
<name>A0A075BDU4_9CAUD</name>
<evidence type="ECO:0000313" key="3">
    <source>
        <dbReference type="Proteomes" id="UP000028568"/>
    </source>
</evidence>
<proteinExistence type="predicted"/>
<dbReference type="KEGG" id="vg:22276534"/>
<feature type="compositionally biased region" description="Basic and acidic residues" evidence="1">
    <location>
        <begin position="116"/>
        <end position="139"/>
    </location>
</feature>
<evidence type="ECO:0000313" key="2">
    <source>
        <dbReference type="EMBL" id="AFX93389.1"/>
    </source>
</evidence>
<evidence type="ECO:0000256" key="1">
    <source>
        <dbReference type="SAM" id="MobiDB-lite"/>
    </source>
</evidence>
<dbReference type="RefSeq" id="YP_009098271.1">
    <property type="nucleotide sequence ID" value="NC_025417.1"/>
</dbReference>
<dbReference type="EMBL" id="KC012913">
    <property type="protein sequence ID" value="AFX93389.1"/>
    <property type="molecule type" value="Genomic_DNA"/>
</dbReference>
<protein>
    <submittedName>
        <fullName evidence="2">Uncharacterized protein</fullName>
    </submittedName>
</protein>
<dbReference type="GeneID" id="22276534"/>
<accession>A0A075BDU4</accession>